<feature type="region of interest" description="Disordered" evidence="1">
    <location>
        <begin position="213"/>
        <end position="247"/>
    </location>
</feature>
<sequence>MAQTVQRVQDDQTADGVNLTQLGADRLLAVESPAGYWIWPVKHVVAEYQVYKGRKYLRKGEVILEDAIRRNAQFREGPGPRLKKLNEKYARDLQIMYENSTLTAAALRRWKQGVRKNMVNIVLSSEAIGASEDRYMPIGSIDDSGMPSAMIDVSTFPQYSPRMAPRREILEVRRPATIPSLGEMALQLQQVDPFMDSQKTAWMEMAQLDAATQVAQKTPAAPPGVADEDADSTHGLLSPSGPVAVAE</sequence>
<keyword evidence="3" id="KW-1185">Reference proteome</keyword>
<dbReference type="AlphaFoldDB" id="A0A5C2RLS2"/>
<evidence type="ECO:0000256" key="1">
    <source>
        <dbReference type="SAM" id="MobiDB-lite"/>
    </source>
</evidence>
<organism evidence="2 3">
    <name type="scientific">Lentinus tigrinus ALCF2SS1-6</name>
    <dbReference type="NCBI Taxonomy" id="1328759"/>
    <lineage>
        <taxon>Eukaryota</taxon>
        <taxon>Fungi</taxon>
        <taxon>Dikarya</taxon>
        <taxon>Basidiomycota</taxon>
        <taxon>Agaricomycotina</taxon>
        <taxon>Agaricomycetes</taxon>
        <taxon>Polyporales</taxon>
        <taxon>Polyporaceae</taxon>
        <taxon>Lentinus</taxon>
    </lineage>
</organism>
<name>A0A5C2RLS2_9APHY</name>
<evidence type="ECO:0000313" key="3">
    <source>
        <dbReference type="Proteomes" id="UP000313359"/>
    </source>
</evidence>
<dbReference type="OrthoDB" id="10398738at2759"/>
<evidence type="ECO:0000313" key="2">
    <source>
        <dbReference type="EMBL" id="RPD52121.1"/>
    </source>
</evidence>
<protein>
    <submittedName>
        <fullName evidence="2">Uncharacterized protein</fullName>
    </submittedName>
</protein>
<accession>A0A5C2RLS2</accession>
<gene>
    <name evidence="2" type="ORF">L227DRAFT_605101</name>
</gene>
<reference evidence="2" key="1">
    <citation type="journal article" date="2018" name="Genome Biol. Evol.">
        <title>Genomics and development of Lentinus tigrinus, a white-rot wood-decaying mushroom with dimorphic fruiting bodies.</title>
        <authorList>
            <person name="Wu B."/>
            <person name="Xu Z."/>
            <person name="Knudson A."/>
            <person name="Carlson A."/>
            <person name="Chen N."/>
            <person name="Kovaka S."/>
            <person name="LaButti K."/>
            <person name="Lipzen A."/>
            <person name="Pennachio C."/>
            <person name="Riley R."/>
            <person name="Schakwitz W."/>
            <person name="Umezawa K."/>
            <person name="Ohm R.A."/>
            <person name="Grigoriev I.V."/>
            <person name="Nagy L.G."/>
            <person name="Gibbons J."/>
            <person name="Hibbett D."/>
        </authorList>
    </citation>
    <scope>NUCLEOTIDE SEQUENCE [LARGE SCALE GENOMIC DNA]</scope>
    <source>
        <strain evidence="2">ALCF2SS1-6</strain>
    </source>
</reference>
<proteinExistence type="predicted"/>
<dbReference type="EMBL" id="ML122427">
    <property type="protein sequence ID" value="RPD52121.1"/>
    <property type="molecule type" value="Genomic_DNA"/>
</dbReference>
<dbReference type="Proteomes" id="UP000313359">
    <property type="component" value="Unassembled WGS sequence"/>
</dbReference>